<keyword evidence="3" id="KW-1185">Reference proteome</keyword>
<accession>A0AAJ0UG39</accession>
<dbReference type="Proteomes" id="UP001296967">
    <property type="component" value="Unassembled WGS sequence"/>
</dbReference>
<reference evidence="2" key="1">
    <citation type="submission" date="2017-05" db="EMBL/GenBank/DDBJ databases">
        <authorList>
            <person name="Imhoff J.F."/>
            <person name="Rahn T."/>
            <person name="Kuenzel S."/>
            <person name="Neulinger S.C."/>
        </authorList>
    </citation>
    <scope>NUCLEOTIDE SEQUENCE</scope>
    <source>
        <strain evidence="2">DSM 4395</strain>
    </source>
</reference>
<proteinExistence type="predicted"/>
<dbReference type="RefSeq" id="WP_201245338.1">
    <property type="nucleotide sequence ID" value="NZ_NHSF01000056.1"/>
</dbReference>
<evidence type="ECO:0000259" key="1">
    <source>
        <dbReference type="Pfam" id="PF05170"/>
    </source>
</evidence>
<protein>
    <recommendedName>
        <fullName evidence="1">AsmA domain-containing protein</fullName>
    </recommendedName>
</protein>
<feature type="domain" description="AsmA" evidence="1">
    <location>
        <begin position="8"/>
        <end position="121"/>
    </location>
</feature>
<name>A0AAJ0UG39_HALSE</name>
<organism evidence="2 3">
    <name type="scientific">Halochromatium salexigens</name>
    <name type="common">Chromatium salexigens</name>
    <dbReference type="NCBI Taxonomy" id="49447"/>
    <lineage>
        <taxon>Bacteria</taxon>
        <taxon>Pseudomonadati</taxon>
        <taxon>Pseudomonadota</taxon>
        <taxon>Gammaproteobacteria</taxon>
        <taxon>Chromatiales</taxon>
        <taxon>Chromatiaceae</taxon>
        <taxon>Halochromatium</taxon>
    </lineage>
</organism>
<dbReference type="PANTHER" id="PTHR30441:SF4">
    <property type="entry name" value="PROTEIN ASMA"/>
    <property type="match status" value="1"/>
</dbReference>
<reference evidence="2" key="2">
    <citation type="journal article" date="2020" name="Microorganisms">
        <title>Osmotic Adaptation and Compatible Solute Biosynthesis of Phototrophic Bacteria as Revealed from Genome Analyses.</title>
        <authorList>
            <person name="Imhoff J.F."/>
            <person name="Rahn T."/>
            <person name="Kunzel S."/>
            <person name="Keller A."/>
            <person name="Neulinger S.C."/>
        </authorList>
    </citation>
    <scope>NUCLEOTIDE SEQUENCE</scope>
    <source>
        <strain evidence="2">DSM 4395</strain>
    </source>
</reference>
<dbReference type="GO" id="GO:0090313">
    <property type="term" value="P:regulation of protein targeting to membrane"/>
    <property type="evidence" value="ECO:0007669"/>
    <property type="project" value="TreeGrafter"/>
</dbReference>
<sequence length="678" mass="71592">MPTWIKRLTGLVLALLLLALGAALLAPRLIDQQQLRRALETEIAQSLGRPTRIKAIDRLRLLPTPSIRLAGVRLLETADAGAPVWIALDSLRLDAALWPLLSGRLVLAEVLIDRPRMRLPVASGQQLATVSEAMASEPPVSRTTTRQGAALPAPVVQPVSAIWHALGVSESSASETRAPGASSTVVASTPALPPIRRLIIRDGQLRGPVESPGTSAPPGPAMPRIDDLNLTAGPLAPGQSGRLDATFTLTGEQPAFSLPGQAEAEIVLADPLTEVRLQPLQLRLGAAAGGPGLPVQVETEILIDLLNARVLLDPFELRADGLRVDGAAELYSMPAGLAMDAQMHMPPFDLRRWLRTQAAIALPGAADSLSQVGGQFELSLRGAELVIDRAVFMLDQTPVTLSGRALADALELEANADVYGGQLEARLIASQPSSSALAPTEEMGAATSAMATVPVVHLTMSAGAIDVAALLADLQRDGRAQAPLTGRAEIELDLVGRDTDPQAMLDTLGGEVAVVVRDGAVTMVDLGQLIIGTVGAMGVSREETEDLTRFSVLSLTARGADGRFRSEDIQLRSHLLAIDGGGWLELPTQQIALDLRAVMTKPPKGRGIKELEGIPIPISAKGPWSDPRWEVDINTALGQAARRALREDSDLLDELEERTGIKGLGDGLRQILPGLLGQ</sequence>
<dbReference type="PANTHER" id="PTHR30441">
    <property type="entry name" value="DUF748 DOMAIN-CONTAINING PROTEIN"/>
    <property type="match status" value="1"/>
</dbReference>
<evidence type="ECO:0000313" key="2">
    <source>
        <dbReference type="EMBL" id="MBK5930683.1"/>
    </source>
</evidence>
<dbReference type="EMBL" id="NHSF01000056">
    <property type="protein sequence ID" value="MBK5930683.1"/>
    <property type="molecule type" value="Genomic_DNA"/>
</dbReference>
<dbReference type="GO" id="GO:0005886">
    <property type="term" value="C:plasma membrane"/>
    <property type="evidence" value="ECO:0007669"/>
    <property type="project" value="TreeGrafter"/>
</dbReference>
<comment type="caution">
    <text evidence="2">The sequence shown here is derived from an EMBL/GenBank/DDBJ whole genome shotgun (WGS) entry which is preliminary data.</text>
</comment>
<dbReference type="InterPro" id="IPR052894">
    <property type="entry name" value="AsmA-related"/>
</dbReference>
<evidence type="ECO:0000313" key="3">
    <source>
        <dbReference type="Proteomes" id="UP001296967"/>
    </source>
</evidence>
<gene>
    <name evidence="2" type="ORF">CCR82_09155</name>
</gene>
<dbReference type="Pfam" id="PF05170">
    <property type="entry name" value="AsmA"/>
    <property type="match status" value="1"/>
</dbReference>
<dbReference type="AlphaFoldDB" id="A0AAJ0UG39"/>
<dbReference type="InterPro" id="IPR007844">
    <property type="entry name" value="AsmA"/>
</dbReference>